<evidence type="ECO:0000259" key="20">
    <source>
        <dbReference type="PROSITE" id="PS50089"/>
    </source>
</evidence>
<dbReference type="SUPFAM" id="SSF57850">
    <property type="entry name" value="RING/U-box"/>
    <property type="match status" value="1"/>
</dbReference>
<evidence type="ECO:0000313" key="21">
    <source>
        <dbReference type="Proteomes" id="UP000035681"/>
    </source>
</evidence>
<evidence type="ECO:0000256" key="16">
    <source>
        <dbReference type="ARBA" id="ARBA00023136"/>
    </source>
</evidence>
<evidence type="ECO:0000313" key="22">
    <source>
        <dbReference type="WBParaSite" id="TCONS_00010746.p1"/>
    </source>
</evidence>
<keyword evidence="12" id="KW-0833">Ubl conjugation pathway</keyword>
<keyword evidence="14" id="KW-0653">Protein transport</keyword>
<evidence type="ECO:0000256" key="4">
    <source>
        <dbReference type="ARBA" id="ARBA00008704"/>
    </source>
</evidence>
<comment type="similarity">
    <text evidence="4">Belongs to the pex2/pex10/pex12 family.</text>
</comment>
<dbReference type="PROSITE" id="PS00518">
    <property type="entry name" value="ZF_RING_1"/>
    <property type="match status" value="1"/>
</dbReference>
<evidence type="ECO:0000256" key="13">
    <source>
        <dbReference type="ARBA" id="ARBA00022833"/>
    </source>
</evidence>
<dbReference type="WBParaSite" id="TCONS_00010746.p1">
    <property type="protein sequence ID" value="TCONS_00010746.p1"/>
    <property type="gene ID" value="XLOC_004312"/>
</dbReference>
<evidence type="ECO:0000256" key="19">
    <source>
        <dbReference type="SAM" id="Phobius"/>
    </source>
</evidence>
<evidence type="ECO:0000256" key="8">
    <source>
        <dbReference type="ARBA" id="ARBA00022679"/>
    </source>
</evidence>
<dbReference type="Pfam" id="PF13445">
    <property type="entry name" value="zf-RING_UBOX"/>
    <property type="match status" value="1"/>
</dbReference>
<evidence type="ECO:0000256" key="10">
    <source>
        <dbReference type="ARBA" id="ARBA00022723"/>
    </source>
</evidence>
<evidence type="ECO:0000256" key="1">
    <source>
        <dbReference type="ARBA" id="ARBA00000900"/>
    </source>
</evidence>
<keyword evidence="16 19" id="KW-0472">Membrane</keyword>
<dbReference type="InterPro" id="IPR013083">
    <property type="entry name" value="Znf_RING/FYVE/PHD"/>
</dbReference>
<comment type="catalytic activity">
    <reaction evidence="1">
        <text>S-ubiquitinyl-[E2 ubiquitin-conjugating enzyme]-L-cysteine + [acceptor protein]-L-lysine = [E2 ubiquitin-conjugating enzyme]-L-cysteine + N(6)-ubiquitinyl-[acceptor protein]-L-lysine.</text>
        <dbReference type="EC" id="2.3.2.27"/>
    </reaction>
</comment>
<dbReference type="Pfam" id="PF04757">
    <property type="entry name" value="Pex2_Pex12"/>
    <property type="match status" value="1"/>
</dbReference>
<keyword evidence="15 19" id="KW-1133">Transmembrane helix</keyword>
<dbReference type="Gene3D" id="3.30.40.10">
    <property type="entry name" value="Zinc/RING finger domain, C3HC4 (zinc finger)"/>
    <property type="match status" value="1"/>
</dbReference>
<keyword evidence="7" id="KW-0962">Peroxisome biogenesis</keyword>
<name>A0AAF5DDN9_STRER</name>
<comment type="subcellular location">
    <subcellularLocation>
        <location evidence="2">Peroxisome membrane</location>
        <topology evidence="2">Multi-pass membrane protein</topology>
    </subcellularLocation>
</comment>
<keyword evidence="13" id="KW-0862">Zinc</keyword>
<evidence type="ECO:0000256" key="12">
    <source>
        <dbReference type="ARBA" id="ARBA00022786"/>
    </source>
</evidence>
<protein>
    <recommendedName>
        <fullName evidence="5">RING-type E3 ubiquitin transferase</fullName>
        <ecNumber evidence="5">2.3.2.27</ecNumber>
    </recommendedName>
</protein>
<accession>A0AAF5DDN9</accession>
<dbReference type="PROSITE" id="PS50089">
    <property type="entry name" value="ZF_RING_2"/>
    <property type="match status" value="1"/>
</dbReference>
<reference evidence="22" key="1">
    <citation type="submission" date="2024-02" db="UniProtKB">
        <authorList>
            <consortium name="WormBaseParasite"/>
        </authorList>
    </citation>
    <scope>IDENTIFICATION</scope>
</reference>
<proteinExistence type="inferred from homology"/>
<dbReference type="GO" id="GO:0008270">
    <property type="term" value="F:zinc ion binding"/>
    <property type="evidence" value="ECO:0007669"/>
    <property type="project" value="UniProtKB-KW"/>
</dbReference>
<dbReference type="InterPro" id="IPR006845">
    <property type="entry name" value="Pex_N"/>
</dbReference>
<evidence type="ECO:0000256" key="17">
    <source>
        <dbReference type="ARBA" id="ARBA00023140"/>
    </source>
</evidence>
<keyword evidence="6" id="KW-0813">Transport</keyword>
<evidence type="ECO:0000256" key="14">
    <source>
        <dbReference type="ARBA" id="ARBA00022927"/>
    </source>
</evidence>
<dbReference type="PANTHER" id="PTHR23350:SF0">
    <property type="entry name" value="PEROXISOME BIOGENESIS FACTOR 10"/>
    <property type="match status" value="1"/>
</dbReference>
<dbReference type="InterPro" id="IPR027370">
    <property type="entry name" value="Znf-RING_euk"/>
</dbReference>
<evidence type="ECO:0000256" key="2">
    <source>
        <dbReference type="ARBA" id="ARBA00004585"/>
    </source>
</evidence>
<evidence type="ECO:0000256" key="11">
    <source>
        <dbReference type="ARBA" id="ARBA00022771"/>
    </source>
</evidence>
<evidence type="ECO:0000256" key="15">
    <source>
        <dbReference type="ARBA" id="ARBA00022989"/>
    </source>
</evidence>
<dbReference type="GO" id="GO:0005778">
    <property type="term" value="C:peroxisomal membrane"/>
    <property type="evidence" value="ECO:0007669"/>
    <property type="project" value="UniProtKB-SubCell"/>
</dbReference>
<organism evidence="21 22">
    <name type="scientific">Strongyloides stercoralis</name>
    <name type="common">Threadworm</name>
    <dbReference type="NCBI Taxonomy" id="6248"/>
    <lineage>
        <taxon>Eukaryota</taxon>
        <taxon>Metazoa</taxon>
        <taxon>Ecdysozoa</taxon>
        <taxon>Nematoda</taxon>
        <taxon>Chromadorea</taxon>
        <taxon>Rhabditida</taxon>
        <taxon>Tylenchina</taxon>
        <taxon>Panagrolaimomorpha</taxon>
        <taxon>Strongyloidoidea</taxon>
        <taxon>Strongyloididae</taxon>
        <taxon>Strongyloides</taxon>
    </lineage>
</organism>
<keyword evidence="11 18" id="KW-0863">Zinc-finger</keyword>
<keyword evidence="17" id="KW-0576">Peroxisome</keyword>
<evidence type="ECO:0000256" key="9">
    <source>
        <dbReference type="ARBA" id="ARBA00022692"/>
    </source>
</evidence>
<dbReference type="AlphaFoldDB" id="A0AAF5DDN9"/>
<evidence type="ECO:0000256" key="7">
    <source>
        <dbReference type="ARBA" id="ARBA00022593"/>
    </source>
</evidence>
<dbReference type="PANTHER" id="PTHR23350">
    <property type="entry name" value="PEROXISOME ASSEMBLY PROTEIN 10"/>
    <property type="match status" value="1"/>
</dbReference>
<evidence type="ECO:0000256" key="18">
    <source>
        <dbReference type="PROSITE-ProRule" id="PRU00175"/>
    </source>
</evidence>
<dbReference type="EC" id="2.3.2.27" evidence="5"/>
<sequence length="361" mass="42666">MTRLFPADISEIIRASNRDEEHINSITELIIKNLRLHLNPRKILQYSYYAPVLGKIIYYASTSLLKKQTLGEEYMNLIQVVSRSKKQLPSTFIHIIFIILEGCSTLFEKYFSKLTLYYYVKCKNYILLEEMDDDNVLEDSLPEWRDIIKNYLYPIIEKLHLSYFYLIDNNFYSLSKRLTNIKYFSLSSNTSIQIHKLLFYLGILNFIISLYLVFDGIYKIYIKHQEKRKHSFKKYTLSNTNSNKNLFEKYLEKSKFTCPLCLQISFPSSTPCGHVYCFTCLTTGVLKENSKYAKEDRPLKCPQCRYQFAFIISFVGVIINGQQSCKRFGECPRCKNRDHIRHCYEGKCSCDEPNFVFVDRN</sequence>
<dbReference type="InterPro" id="IPR017907">
    <property type="entry name" value="Znf_RING_CS"/>
</dbReference>
<keyword evidence="10" id="KW-0479">Metal-binding</keyword>
<feature type="domain" description="RING-type" evidence="20">
    <location>
        <begin position="258"/>
        <end position="305"/>
    </location>
</feature>
<evidence type="ECO:0000256" key="5">
    <source>
        <dbReference type="ARBA" id="ARBA00012483"/>
    </source>
</evidence>
<keyword evidence="21" id="KW-1185">Reference proteome</keyword>
<keyword evidence="8" id="KW-0808">Transferase</keyword>
<feature type="transmembrane region" description="Helical" evidence="19">
    <location>
        <begin position="197"/>
        <end position="218"/>
    </location>
</feature>
<keyword evidence="9 19" id="KW-0812">Transmembrane</keyword>
<dbReference type="SMART" id="SM00184">
    <property type="entry name" value="RING"/>
    <property type="match status" value="1"/>
</dbReference>
<dbReference type="GO" id="GO:0061630">
    <property type="term" value="F:ubiquitin protein ligase activity"/>
    <property type="evidence" value="ECO:0007669"/>
    <property type="project" value="UniProtKB-EC"/>
</dbReference>
<dbReference type="InterPro" id="IPR025654">
    <property type="entry name" value="PEX2/10"/>
</dbReference>
<comment type="pathway">
    <text evidence="3">Protein modification; protein ubiquitination.</text>
</comment>
<evidence type="ECO:0000256" key="3">
    <source>
        <dbReference type="ARBA" id="ARBA00004906"/>
    </source>
</evidence>
<dbReference type="Proteomes" id="UP000035681">
    <property type="component" value="Unplaced"/>
</dbReference>
<dbReference type="GO" id="GO:0016558">
    <property type="term" value="P:protein import into peroxisome matrix"/>
    <property type="evidence" value="ECO:0007669"/>
    <property type="project" value="InterPro"/>
</dbReference>
<dbReference type="InterPro" id="IPR001841">
    <property type="entry name" value="Znf_RING"/>
</dbReference>
<evidence type="ECO:0000256" key="6">
    <source>
        <dbReference type="ARBA" id="ARBA00022448"/>
    </source>
</evidence>